<dbReference type="InterPro" id="IPR001002">
    <property type="entry name" value="Chitin-bd_1"/>
</dbReference>
<dbReference type="Gene3D" id="3.30.60.10">
    <property type="entry name" value="Endochitinase-like"/>
    <property type="match status" value="1"/>
</dbReference>
<dbReference type="InterPro" id="IPR017853">
    <property type="entry name" value="GH"/>
</dbReference>
<dbReference type="AlphaFoldDB" id="A0A8K0VZB1"/>
<evidence type="ECO:0000259" key="6">
    <source>
        <dbReference type="PROSITE" id="PS50941"/>
    </source>
</evidence>
<name>A0A8K0VZB1_9PLEO</name>
<dbReference type="OrthoDB" id="3760427at2759"/>
<dbReference type="SMART" id="SM00270">
    <property type="entry name" value="ChtBD1"/>
    <property type="match status" value="2"/>
</dbReference>
<evidence type="ECO:0000313" key="8">
    <source>
        <dbReference type="EMBL" id="KAH7088180.1"/>
    </source>
</evidence>
<dbReference type="InterPro" id="IPR018371">
    <property type="entry name" value="Chitin-binding_1_CS"/>
</dbReference>
<keyword evidence="4" id="KW-1015">Disulfide bond</keyword>
<dbReference type="SUPFAM" id="SSF57016">
    <property type="entry name" value="Plant lectins/antimicrobial peptides"/>
    <property type="match status" value="1"/>
</dbReference>
<evidence type="ECO:0000256" key="4">
    <source>
        <dbReference type="PROSITE-ProRule" id="PRU00261"/>
    </source>
</evidence>
<dbReference type="Pfam" id="PF00187">
    <property type="entry name" value="Chitin_bind_1"/>
    <property type="match status" value="1"/>
</dbReference>
<organism evidence="8 9">
    <name type="scientific">Paraphoma chrysanthemicola</name>
    <dbReference type="NCBI Taxonomy" id="798071"/>
    <lineage>
        <taxon>Eukaryota</taxon>
        <taxon>Fungi</taxon>
        <taxon>Dikarya</taxon>
        <taxon>Ascomycota</taxon>
        <taxon>Pezizomycotina</taxon>
        <taxon>Dothideomycetes</taxon>
        <taxon>Pleosporomycetidae</taxon>
        <taxon>Pleosporales</taxon>
        <taxon>Pleosporineae</taxon>
        <taxon>Phaeosphaeriaceae</taxon>
        <taxon>Paraphoma</taxon>
    </lineage>
</organism>
<evidence type="ECO:0000259" key="7">
    <source>
        <dbReference type="PROSITE" id="PS51910"/>
    </source>
</evidence>
<dbReference type="GO" id="GO:0008061">
    <property type="term" value="F:chitin binding"/>
    <property type="evidence" value="ECO:0007669"/>
    <property type="project" value="UniProtKB-UniRule"/>
</dbReference>
<dbReference type="Pfam" id="PF00704">
    <property type="entry name" value="Glyco_hydro_18"/>
    <property type="match status" value="1"/>
</dbReference>
<evidence type="ECO:0000313" key="9">
    <source>
        <dbReference type="Proteomes" id="UP000813461"/>
    </source>
</evidence>
<dbReference type="EMBL" id="JAGMVJ010000008">
    <property type="protein sequence ID" value="KAH7088180.1"/>
    <property type="molecule type" value="Genomic_DNA"/>
</dbReference>
<dbReference type="EC" id="3.2.1.14" evidence="2"/>
<dbReference type="Gene3D" id="3.20.20.80">
    <property type="entry name" value="Glycosidases"/>
    <property type="match status" value="1"/>
</dbReference>
<feature type="domain" description="GH18" evidence="7">
    <location>
        <begin position="116"/>
        <end position="487"/>
    </location>
</feature>
<dbReference type="InterPro" id="IPR001223">
    <property type="entry name" value="Glyco_hydro18_cat"/>
</dbReference>
<dbReference type="PROSITE" id="PS00026">
    <property type="entry name" value="CHIT_BIND_I_1"/>
    <property type="match status" value="1"/>
</dbReference>
<feature type="chain" id="PRO_5035421213" description="chitinase" evidence="5">
    <location>
        <begin position="25"/>
        <end position="1167"/>
    </location>
</feature>
<protein>
    <recommendedName>
        <fullName evidence="2">chitinase</fullName>
        <ecNumber evidence="2">3.2.1.14</ecNumber>
    </recommendedName>
</protein>
<dbReference type="PANTHER" id="PTHR11177">
    <property type="entry name" value="CHITINASE"/>
    <property type="match status" value="1"/>
</dbReference>
<feature type="signal peptide" evidence="5">
    <location>
        <begin position="1"/>
        <end position="24"/>
    </location>
</feature>
<dbReference type="SUPFAM" id="SSF54556">
    <property type="entry name" value="Chitinase insertion domain"/>
    <property type="match status" value="1"/>
</dbReference>
<comment type="similarity">
    <text evidence="1">Belongs to the glycosyl hydrolase 18 family. Chitinase class V subfamily.</text>
</comment>
<keyword evidence="3 4" id="KW-0147">Chitin-binding</keyword>
<dbReference type="InterPro" id="IPR036861">
    <property type="entry name" value="Endochitinase-like_sf"/>
</dbReference>
<keyword evidence="9" id="KW-1185">Reference proteome</keyword>
<dbReference type="Gene3D" id="3.10.50.10">
    <property type="match status" value="1"/>
</dbReference>
<dbReference type="Proteomes" id="UP000813461">
    <property type="component" value="Unassembled WGS sequence"/>
</dbReference>
<dbReference type="InterPro" id="IPR011583">
    <property type="entry name" value="Chitinase_II/V-like_cat"/>
</dbReference>
<dbReference type="SMART" id="SM00636">
    <property type="entry name" value="Glyco_18"/>
    <property type="match status" value="1"/>
</dbReference>
<evidence type="ECO:0000256" key="5">
    <source>
        <dbReference type="SAM" id="SignalP"/>
    </source>
</evidence>
<dbReference type="CDD" id="cd06922">
    <property type="entry name" value="ChtBD1_GH18_1"/>
    <property type="match status" value="1"/>
</dbReference>
<feature type="domain" description="Chitin-binding type-1" evidence="6">
    <location>
        <begin position="63"/>
        <end position="111"/>
    </location>
</feature>
<keyword evidence="5" id="KW-0732">Signal</keyword>
<reference evidence="8" key="1">
    <citation type="journal article" date="2021" name="Nat. Commun.">
        <title>Genetic determinants of endophytism in the Arabidopsis root mycobiome.</title>
        <authorList>
            <person name="Mesny F."/>
            <person name="Miyauchi S."/>
            <person name="Thiergart T."/>
            <person name="Pickel B."/>
            <person name="Atanasova L."/>
            <person name="Karlsson M."/>
            <person name="Huettel B."/>
            <person name="Barry K.W."/>
            <person name="Haridas S."/>
            <person name="Chen C."/>
            <person name="Bauer D."/>
            <person name="Andreopoulos W."/>
            <person name="Pangilinan J."/>
            <person name="LaButti K."/>
            <person name="Riley R."/>
            <person name="Lipzen A."/>
            <person name="Clum A."/>
            <person name="Drula E."/>
            <person name="Henrissat B."/>
            <person name="Kohler A."/>
            <person name="Grigoriev I.V."/>
            <person name="Martin F.M."/>
            <person name="Hacquard S."/>
        </authorList>
    </citation>
    <scope>NUCLEOTIDE SEQUENCE</scope>
    <source>
        <strain evidence="8">MPI-SDFR-AT-0120</strain>
    </source>
</reference>
<dbReference type="SUPFAM" id="SSF51445">
    <property type="entry name" value="(Trans)glycosidases"/>
    <property type="match status" value="1"/>
</dbReference>
<feature type="disulfide bond" evidence="4">
    <location>
        <begin position="80"/>
        <end position="92"/>
    </location>
</feature>
<dbReference type="PROSITE" id="PS50941">
    <property type="entry name" value="CHIT_BIND_I_2"/>
    <property type="match status" value="1"/>
</dbReference>
<dbReference type="PANTHER" id="PTHR11177:SF333">
    <property type="entry name" value="CHITINASE"/>
    <property type="match status" value="1"/>
</dbReference>
<comment type="caution">
    <text evidence="4">Lacks conserved residue(s) required for the propagation of feature annotation.</text>
</comment>
<dbReference type="InterPro" id="IPR029070">
    <property type="entry name" value="Chitinase_insertion_sf"/>
</dbReference>
<accession>A0A8K0VZB1</accession>
<dbReference type="InterPro" id="IPR050314">
    <property type="entry name" value="Glycosyl_Hydrlase_18"/>
</dbReference>
<feature type="disulfide bond" evidence="4">
    <location>
        <begin position="85"/>
        <end position="99"/>
    </location>
</feature>
<dbReference type="CDD" id="cd00035">
    <property type="entry name" value="ChtBD1"/>
    <property type="match status" value="1"/>
</dbReference>
<evidence type="ECO:0000256" key="3">
    <source>
        <dbReference type="ARBA" id="ARBA00022669"/>
    </source>
</evidence>
<evidence type="ECO:0000256" key="1">
    <source>
        <dbReference type="ARBA" id="ARBA00008682"/>
    </source>
</evidence>
<evidence type="ECO:0000256" key="2">
    <source>
        <dbReference type="ARBA" id="ARBA00012729"/>
    </source>
</evidence>
<comment type="caution">
    <text evidence="8">The sequence shown here is derived from an EMBL/GenBank/DDBJ whole genome shotgun (WGS) entry which is preliminary data.</text>
</comment>
<gene>
    <name evidence="8" type="ORF">FB567DRAFT_620474</name>
</gene>
<proteinExistence type="inferred from homology"/>
<dbReference type="PROSITE" id="PS51910">
    <property type="entry name" value="GH18_2"/>
    <property type="match status" value="1"/>
</dbReference>
<dbReference type="GO" id="GO:0005975">
    <property type="term" value="P:carbohydrate metabolic process"/>
    <property type="evidence" value="ECO:0007669"/>
    <property type="project" value="InterPro"/>
</dbReference>
<dbReference type="GO" id="GO:0008843">
    <property type="term" value="F:endochitinase activity"/>
    <property type="evidence" value="ECO:0007669"/>
    <property type="project" value="UniProtKB-EC"/>
</dbReference>
<sequence>MALRLSPTLLTWLVSFLLVTWSFAQDCSATNRCPEGCCSKEGYCGYGPESCAADVCVADCDRKSPCNPGWGMEWSKDDKCPLNVCCSKYGFCGTTKDFCGDKEVERPSCSSSKGIDKVIGYYESWSLTERSCNGLLPEEIPYGLYTHIKSVPPTRSFAFATINPNTFEVEATDSGAEDLMKRIGTLKILQPNLKIWIAIGGWTFSDADQPTAKTFSILAASKPRQRAFAKSLLSMMNTYGFDGVDIDWDSLSIDAREYPVAEDRNGNAYDYLSFTAWMESLKTSLGSKGLSLTLPASYWYLQHFDITHLEKHVDWFNIMLYDLHGAWDIGNKHTGPFVNAHTNMTEINGALDLLWRNDINPNKVVYGMAFYGRSFTLADPSCSSPGCTVVSGGNAGKCSNTVGVLLNPEIQDIIKKNNLKPKLHGKEAVKTVNWGSQWVSFDDADTWRLKGNSLKKQCITNIMVWAVSHDDKNGTHARALLRGMGKEVADLPKIEAQPATTEPPKPISLCRWTNCGESCPSGFKNVMRDAQCPRVLGAVIVTAEYTEVGTIETACNFGYQSACCTETGSTHAYAQCKWVGGDAICSKAGGHADCPSDYPTFIVASSNAAGGQPTCATGARSYCCKGSEAPAAFTDCKWYTQATGRVKGDKKCETSCPKDTVRLSMQHLSECENGGVLDWGAYCCKGEPPKILEPREPTTGNIQYTEFVALLKAYMKDPTCPNTSGHLDYFYGDPALKRSLTSRQECSANKNFGRLAQWMSSLIVNPVIAMNSPAIINAWNTLVANVIDSGLLYLSLLRQRDLTNWDPTSMMTDILLDAQSAGAGLREYQAAAPLVCEIEGGITRKRDLSGAELLSSLDNVTAMIDRRHITPFYGTTTARMPNTRLILQGIEDGHLTLHYARYQYMGGRNTQNHPPGPMLELAYWVGRNPGVAPTQAEETRDNLDRYRDSGTPGTDRWVMFHIHFDPNNPNLWLQDRNTGEVYIGTPSIRIFHGQTTDHRSGGHPRALRIVNTAQNRNIPGQVNTRSALITCPTGQLFYIGHGVPNTHAIHVGPWPPAQVTPVPYAPAQPPNPTPGAQVPFGNALQRFGERLRREGLVDAQQYGGLSYLFNPAGYQAPPPNGGNPQFDINAGAPTLISTDNYRFGGPYYDNWVPNGQGGYILNPYVPP</sequence>